<dbReference type="EMBL" id="JABANO010019461">
    <property type="protein sequence ID" value="KAF4730144.1"/>
    <property type="molecule type" value="Genomic_DNA"/>
</dbReference>
<evidence type="ECO:0000256" key="7">
    <source>
        <dbReference type="SAM" id="Coils"/>
    </source>
</evidence>
<dbReference type="AlphaFoldDB" id="A0A7J6SB31"/>
<evidence type="ECO:0000256" key="1">
    <source>
        <dbReference type="ARBA" id="ARBA00004138"/>
    </source>
</evidence>
<evidence type="ECO:0000256" key="3">
    <source>
        <dbReference type="ARBA" id="ARBA00023069"/>
    </source>
</evidence>
<keyword evidence="2 7" id="KW-0175">Coiled coil</keyword>
<evidence type="ECO:0000259" key="9">
    <source>
        <dbReference type="Pfam" id="PF13868"/>
    </source>
</evidence>
<evidence type="ECO:0000256" key="5">
    <source>
        <dbReference type="ARBA" id="ARBA00033747"/>
    </source>
</evidence>
<feature type="compositionally biased region" description="Basic and acidic residues" evidence="8">
    <location>
        <begin position="688"/>
        <end position="704"/>
    </location>
</feature>
<comment type="caution">
    <text evidence="10">The sequence shown here is derived from an EMBL/GenBank/DDBJ whole genome shotgun (WGS) entry which is preliminary data.</text>
</comment>
<feature type="region of interest" description="Disordered" evidence="8">
    <location>
        <begin position="1"/>
        <end position="31"/>
    </location>
</feature>
<dbReference type="Pfam" id="PF13868">
    <property type="entry name" value="TPH"/>
    <property type="match status" value="1"/>
</dbReference>
<evidence type="ECO:0000256" key="8">
    <source>
        <dbReference type="SAM" id="MobiDB-lite"/>
    </source>
</evidence>
<evidence type="ECO:0000256" key="2">
    <source>
        <dbReference type="ARBA" id="ARBA00023054"/>
    </source>
</evidence>
<keyword evidence="4" id="KW-0966">Cell projection</keyword>
<organism evidence="10 11">
    <name type="scientific">Perkinsus olseni</name>
    <name type="common">Perkinsus atlanticus</name>
    <dbReference type="NCBI Taxonomy" id="32597"/>
    <lineage>
        <taxon>Eukaryota</taxon>
        <taxon>Sar</taxon>
        <taxon>Alveolata</taxon>
        <taxon>Perkinsozoa</taxon>
        <taxon>Perkinsea</taxon>
        <taxon>Perkinsida</taxon>
        <taxon>Perkinsidae</taxon>
        <taxon>Perkinsus</taxon>
    </lineage>
</organism>
<keyword evidence="11" id="KW-1185">Reference proteome</keyword>
<protein>
    <recommendedName>
        <fullName evidence="6">Cilia- and flagella-associated protein 53</fullName>
    </recommendedName>
</protein>
<evidence type="ECO:0000256" key="4">
    <source>
        <dbReference type="ARBA" id="ARBA00023273"/>
    </source>
</evidence>
<dbReference type="GO" id="GO:0005929">
    <property type="term" value="C:cilium"/>
    <property type="evidence" value="ECO:0007669"/>
    <property type="project" value="UniProtKB-SubCell"/>
</dbReference>
<dbReference type="PANTHER" id="PTHR31183">
    <property type="entry name" value="TRICHOPLEIN KERATIN FILAMENT-BINDING PROTEIN FAMILY MEMBER"/>
    <property type="match status" value="1"/>
</dbReference>
<gene>
    <name evidence="10" type="ORF">FOZ63_029220</name>
</gene>
<comment type="subcellular location">
    <subcellularLocation>
        <location evidence="1">Cell projection</location>
        <location evidence="1">Cilium</location>
    </subcellularLocation>
</comment>
<dbReference type="InterPro" id="IPR043596">
    <property type="entry name" value="CFAP53/TCHP"/>
</dbReference>
<dbReference type="PANTHER" id="PTHR31183:SF1">
    <property type="entry name" value="CILIA- AND FLAGELLA-ASSOCIATED PROTEIN 53"/>
    <property type="match status" value="1"/>
</dbReference>
<keyword evidence="3" id="KW-0969">Cilium</keyword>
<name>A0A7J6SB31_PEROL</name>
<evidence type="ECO:0000313" key="11">
    <source>
        <dbReference type="Proteomes" id="UP000553632"/>
    </source>
</evidence>
<feature type="coiled-coil region" evidence="7">
    <location>
        <begin position="275"/>
        <end position="344"/>
    </location>
</feature>
<feature type="region of interest" description="Disordered" evidence="8">
    <location>
        <begin position="680"/>
        <end position="704"/>
    </location>
</feature>
<sequence>MINDFLESLQPVVSDSESSDTEERQVEGKPVSVRVSGREELESVERLLVCTSLASSLRCGIEGLPSKGRTDVPRVDYVPTTSDAVLTIPARYSGPSLEGLVWGKLRPKEVVVAITKEVSSTRGEDGIVYTLGDHDSDDQSHQPLPLGEAVDGPVAGIITGAVARKVPVAAFILYHGPRPGSSAILKLAAAVSSHGKWDLNSTKVHDGFIKLSPSLDNRVSVYMYEERVSAAVESSSLQKLAEWENKGGQLYRKQRVNACIADLRKRRQLSLHHRRAKLSELLKREEAMYAKELEERRETAEQQNEKLRERALKLKADREEERMAIAKEKEYQRWRARLDELRQADHELFALEVSASGFRAIRAILASEVWESIRQILFGGFTIVGGLCIAGNVANNIRQQNRVRAGVVVATRDQQLTEREDVEKMEKEEEAIYDRLWQEGYKTKVVRELAQEQIKATRTALAKETLDEQMKLKKAEEKDKSRALEQEREYMKSVWKEVEDDKRRTAEEAAAKNIEDRRRMDEYALQTKRARDAEKEREKQQDRQFILNVLASEKKLAEKEAMERALRMKQEHEFNEALKAEMALRAKSGEELARLEDEEAERQWQKRFAQWEAEREARLELLKEVYEDREKQVELHDRLRQRRKEEVEGERRQIDADVEEFYKLADERKVFEERARKEHAQTLARQMQEAREKEAEAQREIERELEEQRRRDEELAAAIAVEKERQKGIEREIFRHRQLRRQEASSNRSRKMCRIRAEVELSCP</sequence>
<proteinExistence type="inferred from homology"/>
<dbReference type="InterPro" id="IPR043597">
    <property type="entry name" value="TPH_dom"/>
</dbReference>
<dbReference type="Proteomes" id="UP000553632">
    <property type="component" value="Unassembled WGS sequence"/>
</dbReference>
<comment type="similarity">
    <text evidence="5">Belongs to the CFAP53 family.</text>
</comment>
<feature type="domain" description="Trichohyalin-plectin-homology" evidence="9">
    <location>
        <begin position="403"/>
        <end position="725"/>
    </location>
</feature>
<accession>A0A7J6SB31</accession>
<evidence type="ECO:0000313" key="10">
    <source>
        <dbReference type="EMBL" id="KAF4730144.1"/>
    </source>
</evidence>
<evidence type="ECO:0000256" key="6">
    <source>
        <dbReference type="ARBA" id="ARBA00033773"/>
    </source>
</evidence>
<reference evidence="10 11" key="1">
    <citation type="submission" date="2020-04" db="EMBL/GenBank/DDBJ databases">
        <title>Perkinsus olseni comparative genomics.</title>
        <authorList>
            <person name="Bogema D.R."/>
        </authorList>
    </citation>
    <scope>NUCLEOTIDE SEQUENCE [LARGE SCALE GENOMIC DNA]</scope>
    <source>
        <strain evidence="10 11">ATCC PRA-207</strain>
    </source>
</reference>